<reference evidence="2" key="1">
    <citation type="submission" date="2021-05" db="EMBL/GenBank/DDBJ databases">
        <authorList>
            <person name="Alioto T."/>
            <person name="Alioto T."/>
            <person name="Gomez Garrido J."/>
        </authorList>
    </citation>
    <scope>NUCLEOTIDE SEQUENCE</scope>
</reference>
<proteinExistence type="predicted"/>
<evidence type="ECO:0000256" key="1">
    <source>
        <dbReference type="SAM" id="MobiDB-lite"/>
    </source>
</evidence>
<dbReference type="EMBL" id="HBUE01166708">
    <property type="protein sequence ID" value="CAG6512928.1"/>
    <property type="molecule type" value="Transcribed_RNA"/>
</dbReference>
<accession>A0A8D8DHM2</accession>
<organism evidence="2">
    <name type="scientific">Culex pipiens</name>
    <name type="common">House mosquito</name>
    <dbReference type="NCBI Taxonomy" id="7175"/>
    <lineage>
        <taxon>Eukaryota</taxon>
        <taxon>Metazoa</taxon>
        <taxon>Ecdysozoa</taxon>
        <taxon>Arthropoda</taxon>
        <taxon>Hexapoda</taxon>
        <taxon>Insecta</taxon>
        <taxon>Pterygota</taxon>
        <taxon>Neoptera</taxon>
        <taxon>Endopterygota</taxon>
        <taxon>Diptera</taxon>
        <taxon>Nematocera</taxon>
        <taxon>Culicoidea</taxon>
        <taxon>Culicidae</taxon>
        <taxon>Culicinae</taxon>
        <taxon>Culicini</taxon>
        <taxon>Culex</taxon>
        <taxon>Culex</taxon>
    </lineage>
</organism>
<sequence length="101" mass="11114">MLQKSTLTTLTFCRNQTASFDESLKTLSSLRWSNLLPTAEQRTPHSSHSFTSLILQPQTLHQHGGVGRSSSSVPSQRFPGEAAAAAARRHHLVLVLKPNPR</sequence>
<evidence type="ECO:0000313" key="2">
    <source>
        <dbReference type="EMBL" id="CAG6512930.1"/>
    </source>
</evidence>
<dbReference type="EMBL" id="HBUE01077874">
    <property type="protein sequence ID" value="CAG6476046.1"/>
    <property type="molecule type" value="Transcribed_RNA"/>
</dbReference>
<name>A0A8D8DHM2_CULPI</name>
<dbReference type="EMBL" id="HBUE01272027">
    <property type="protein sequence ID" value="CAG6564395.1"/>
    <property type="molecule type" value="Transcribed_RNA"/>
</dbReference>
<dbReference type="EMBL" id="HBUE01272029">
    <property type="protein sequence ID" value="CAG6564397.1"/>
    <property type="molecule type" value="Transcribed_RNA"/>
</dbReference>
<feature type="region of interest" description="Disordered" evidence="1">
    <location>
        <begin position="61"/>
        <end position="84"/>
    </location>
</feature>
<dbReference type="EMBL" id="HBUE01272028">
    <property type="protein sequence ID" value="CAG6564396.1"/>
    <property type="molecule type" value="Transcribed_RNA"/>
</dbReference>
<dbReference type="AlphaFoldDB" id="A0A8D8DHM2"/>
<dbReference type="EMBL" id="HBUE01166709">
    <property type="protein sequence ID" value="CAG6512929.1"/>
    <property type="molecule type" value="Transcribed_RNA"/>
</dbReference>
<dbReference type="EMBL" id="HBUE01166710">
    <property type="protein sequence ID" value="CAG6512930.1"/>
    <property type="molecule type" value="Transcribed_RNA"/>
</dbReference>
<feature type="compositionally biased region" description="Low complexity" evidence="1">
    <location>
        <begin position="68"/>
        <end position="84"/>
    </location>
</feature>
<dbReference type="EMBL" id="HBUE01077879">
    <property type="protein sequence ID" value="CAG6476050.1"/>
    <property type="molecule type" value="Transcribed_RNA"/>
</dbReference>
<dbReference type="EMBL" id="HBUE01077875">
    <property type="protein sequence ID" value="CAG6476048.1"/>
    <property type="molecule type" value="Transcribed_RNA"/>
</dbReference>
<protein>
    <submittedName>
        <fullName evidence="2">(northern house mosquito) hypothetical protein</fullName>
    </submittedName>
</protein>